<accession>A0A2S0VPH3</accession>
<feature type="chain" id="PRO_5015782544" evidence="1">
    <location>
        <begin position="20"/>
        <end position="150"/>
    </location>
</feature>
<dbReference type="AlphaFoldDB" id="A0A2S0VPH3"/>
<dbReference type="Proteomes" id="UP000244441">
    <property type="component" value="Chromosome"/>
</dbReference>
<keyword evidence="1" id="KW-0732">Signal</keyword>
<sequence length="150" mass="16612">MFKVIALISLVLFSAQSHATELQTPADLQSAIKLYKSNPLTKGSAVGFDLMQYGITQNLVSSQLKTHLLPWMYDKKLPDDLAQSMAIAYMVGVVEASINNNSFKQSLCSGINQVSRLVFSIEKQAATKLALARFNIMKSSRFSKCANRLY</sequence>
<proteinExistence type="predicted"/>
<evidence type="ECO:0000313" key="3">
    <source>
        <dbReference type="Proteomes" id="UP000244441"/>
    </source>
</evidence>
<organism evidence="2 3">
    <name type="scientific">Saccharobesus litoralis</name>
    <dbReference type="NCBI Taxonomy" id="2172099"/>
    <lineage>
        <taxon>Bacteria</taxon>
        <taxon>Pseudomonadati</taxon>
        <taxon>Pseudomonadota</taxon>
        <taxon>Gammaproteobacteria</taxon>
        <taxon>Alteromonadales</taxon>
        <taxon>Alteromonadaceae</taxon>
        <taxon>Saccharobesus</taxon>
    </lineage>
</organism>
<evidence type="ECO:0000256" key="1">
    <source>
        <dbReference type="SAM" id="SignalP"/>
    </source>
</evidence>
<evidence type="ECO:0000313" key="2">
    <source>
        <dbReference type="EMBL" id="AWB66121.1"/>
    </source>
</evidence>
<dbReference type="RefSeq" id="WP_108602193.1">
    <property type="nucleotide sequence ID" value="NZ_CP026604.1"/>
</dbReference>
<reference evidence="2 3" key="1">
    <citation type="submission" date="2018-01" db="EMBL/GenBank/DDBJ databases">
        <title>Genome sequence of a Cantenovulum-like bacteria.</title>
        <authorList>
            <person name="Tan W.R."/>
            <person name="Lau N.-S."/>
            <person name="Go F."/>
            <person name="Amirul A.-A.A."/>
        </authorList>
    </citation>
    <scope>NUCLEOTIDE SEQUENCE [LARGE SCALE GENOMIC DNA]</scope>
    <source>
        <strain evidence="2 3">CCB-QB4</strain>
    </source>
</reference>
<keyword evidence="3" id="KW-1185">Reference proteome</keyword>
<dbReference type="EMBL" id="CP026604">
    <property type="protein sequence ID" value="AWB66121.1"/>
    <property type="molecule type" value="Genomic_DNA"/>
</dbReference>
<protein>
    <submittedName>
        <fullName evidence="2">Uncharacterized protein</fullName>
    </submittedName>
</protein>
<feature type="signal peptide" evidence="1">
    <location>
        <begin position="1"/>
        <end position="19"/>
    </location>
</feature>
<name>A0A2S0VPH3_9ALTE</name>
<dbReference type="KEGG" id="cate:C2869_06555"/>
<gene>
    <name evidence="2" type="ORF">C2869_06555</name>
</gene>